<sequence>MRYRKTVSSMLGFFHRVSELESVQICYIRMKWSSLFPQPSGIWCITDISGVSEEFSRYLKDTISESVEGFK</sequence>
<organism evidence="1 2">
    <name type="scientific">Dictyocaulus viviparus</name>
    <name type="common">Bovine lungworm</name>
    <dbReference type="NCBI Taxonomy" id="29172"/>
    <lineage>
        <taxon>Eukaryota</taxon>
        <taxon>Metazoa</taxon>
        <taxon>Ecdysozoa</taxon>
        <taxon>Nematoda</taxon>
        <taxon>Chromadorea</taxon>
        <taxon>Rhabditida</taxon>
        <taxon>Rhabditina</taxon>
        <taxon>Rhabditomorpha</taxon>
        <taxon>Strongyloidea</taxon>
        <taxon>Metastrongylidae</taxon>
        <taxon>Dictyocaulus</taxon>
    </lineage>
</organism>
<keyword evidence="2" id="KW-1185">Reference proteome</keyword>
<dbReference type="AlphaFoldDB" id="A0A0D8XIJ3"/>
<name>A0A0D8XIJ3_DICVI</name>
<proteinExistence type="predicted"/>
<evidence type="ECO:0000313" key="1">
    <source>
        <dbReference type="EMBL" id="KJH43572.1"/>
    </source>
</evidence>
<reference evidence="2" key="2">
    <citation type="journal article" date="2016" name="Sci. Rep.">
        <title>Dictyocaulus viviparus genome, variome and transcriptome elucidate lungworm biology and support future intervention.</title>
        <authorList>
            <person name="McNulty S.N."/>
            <person name="Strube C."/>
            <person name="Rosa B.A."/>
            <person name="Martin J.C."/>
            <person name="Tyagi R."/>
            <person name="Choi Y.J."/>
            <person name="Wang Q."/>
            <person name="Hallsworth Pepin K."/>
            <person name="Zhang X."/>
            <person name="Ozersky P."/>
            <person name="Wilson R.K."/>
            <person name="Sternberg P.W."/>
            <person name="Gasser R.B."/>
            <person name="Mitreva M."/>
        </authorList>
    </citation>
    <scope>NUCLEOTIDE SEQUENCE [LARGE SCALE GENOMIC DNA]</scope>
    <source>
        <strain evidence="2">HannoverDv2000</strain>
    </source>
</reference>
<accession>A0A0D8XIJ3</accession>
<evidence type="ECO:0000313" key="2">
    <source>
        <dbReference type="Proteomes" id="UP000053766"/>
    </source>
</evidence>
<dbReference type="EMBL" id="KN716546">
    <property type="protein sequence ID" value="KJH43572.1"/>
    <property type="molecule type" value="Genomic_DNA"/>
</dbReference>
<protein>
    <submittedName>
        <fullName evidence="1">Uncharacterized protein</fullName>
    </submittedName>
</protein>
<reference evidence="1 2" key="1">
    <citation type="submission" date="2013-11" db="EMBL/GenBank/DDBJ databases">
        <title>Draft genome of the bovine lungworm Dictyocaulus viviparus.</title>
        <authorList>
            <person name="Mitreva M."/>
        </authorList>
    </citation>
    <scope>NUCLEOTIDE SEQUENCE [LARGE SCALE GENOMIC DNA]</scope>
    <source>
        <strain evidence="1 2">HannoverDv2000</strain>
    </source>
</reference>
<gene>
    <name evidence="1" type="ORF">DICVIV_10404</name>
</gene>
<dbReference type="Proteomes" id="UP000053766">
    <property type="component" value="Unassembled WGS sequence"/>
</dbReference>